<organism evidence="8 9">
    <name type="scientific">Rheinheimera soli</name>
    <dbReference type="NCBI Taxonomy" id="443616"/>
    <lineage>
        <taxon>Bacteria</taxon>
        <taxon>Pseudomonadati</taxon>
        <taxon>Pseudomonadota</taxon>
        <taxon>Gammaproteobacteria</taxon>
        <taxon>Chromatiales</taxon>
        <taxon>Chromatiaceae</taxon>
        <taxon>Rheinheimera</taxon>
    </lineage>
</organism>
<comment type="similarity">
    <text evidence="3 6">Belongs to the MoeA family.</text>
</comment>
<proteinExistence type="inferred from homology"/>
<evidence type="ECO:0000259" key="7">
    <source>
        <dbReference type="SMART" id="SM00852"/>
    </source>
</evidence>
<name>A0ABU1W313_9GAMM</name>
<dbReference type="PANTHER" id="PTHR10192:SF5">
    <property type="entry name" value="GEPHYRIN"/>
    <property type="match status" value="1"/>
</dbReference>
<dbReference type="SUPFAM" id="SSF63882">
    <property type="entry name" value="MoeA N-terminal region -like"/>
    <property type="match status" value="1"/>
</dbReference>
<feature type="domain" description="MoaB/Mog" evidence="7">
    <location>
        <begin position="187"/>
        <end position="324"/>
    </location>
</feature>
<keyword evidence="6" id="KW-0460">Magnesium</keyword>
<dbReference type="RefSeq" id="WP_310280510.1">
    <property type="nucleotide sequence ID" value="NZ_JAVDWR010000015.1"/>
</dbReference>
<dbReference type="Gene3D" id="3.90.105.10">
    <property type="entry name" value="Molybdopterin biosynthesis moea protein, domain 2"/>
    <property type="match status" value="1"/>
</dbReference>
<dbReference type="GO" id="GO:0061599">
    <property type="term" value="F:molybdopterin molybdotransferase activity"/>
    <property type="evidence" value="ECO:0007669"/>
    <property type="project" value="UniProtKB-EC"/>
</dbReference>
<dbReference type="InterPro" id="IPR008284">
    <property type="entry name" value="MoCF_biosynth_CS"/>
</dbReference>
<dbReference type="InterPro" id="IPR005111">
    <property type="entry name" value="MoeA_C_domain_IV"/>
</dbReference>
<accession>A0ABU1W313</accession>
<evidence type="ECO:0000256" key="3">
    <source>
        <dbReference type="ARBA" id="ARBA00010763"/>
    </source>
</evidence>
<dbReference type="InterPro" id="IPR036425">
    <property type="entry name" value="MoaB/Mog-like_dom_sf"/>
</dbReference>
<dbReference type="Pfam" id="PF00994">
    <property type="entry name" value="MoCF_biosynth"/>
    <property type="match status" value="1"/>
</dbReference>
<evidence type="ECO:0000313" key="8">
    <source>
        <dbReference type="EMBL" id="MDR7122338.1"/>
    </source>
</evidence>
<comment type="cofactor">
    <cofactor evidence="6">
        <name>Mg(2+)</name>
        <dbReference type="ChEBI" id="CHEBI:18420"/>
    </cofactor>
</comment>
<evidence type="ECO:0000313" key="9">
    <source>
        <dbReference type="Proteomes" id="UP001257909"/>
    </source>
</evidence>
<dbReference type="EMBL" id="JAVDWR010000015">
    <property type="protein sequence ID" value="MDR7122338.1"/>
    <property type="molecule type" value="Genomic_DNA"/>
</dbReference>
<comment type="caution">
    <text evidence="8">The sequence shown here is derived from an EMBL/GenBank/DDBJ whole genome shotgun (WGS) entry which is preliminary data.</text>
</comment>
<gene>
    <name evidence="8" type="ORF">J2W69_003297</name>
</gene>
<dbReference type="Pfam" id="PF03454">
    <property type="entry name" value="MoeA_C"/>
    <property type="match status" value="1"/>
</dbReference>
<dbReference type="Pfam" id="PF03453">
    <property type="entry name" value="MoeA_N"/>
    <property type="match status" value="1"/>
</dbReference>
<evidence type="ECO:0000256" key="4">
    <source>
        <dbReference type="ARBA" id="ARBA00023150"/>
    </source>
</evidence>
<dbReference type="Gene3D" id="3.40.980.10">
    <property type="entry name" value="MoaB/Mog-like domain"/>
    <property type="match status" value="1"/>
</dbReference>
<evidence type="ECO:0000256" key="5">
    <source>
        <dbReference type="ARBA" id="ARBA00047317"/>
    </source>
</evidence>
<evidence type="ECO:0000256" key="6">
    <source>
        <dbReference type="RuleBase" id="RU365090"/>
    </source>
</evidence>
<dbReference type="InterPro" id="IPR005110">
    <property type="entry name" value="MoeA_linker/N"/>
</dbReference>
<keyword evidence="6" id="KW-0500">Molybdenum</keyword>
<comment type="catalytic activity">
    <reaction evidence="5">
        <text>adenylyl-molybdopterin + molybdate = Mo-molybdopterin + AMP + H(+)</text>
        <dbReference type="Rhea" id="RHEA:35047"/>
        <dbReference type="ChEBI" id="CHEBI:15378"/>
        <dbReference type="ChEBI" id="CHEBI:36264"/>
        <dbReference type="ChEBI" id="CHEBI:62727"/>
        <dbReference type="ChEBI" id="CHEBI:71302"/>
        <dbReference type="ChEBI" id="CHEBI:456215"/>
        <dbReference type="EC" id="2.10.1.1"/>
    </reaction>
</comment>
<dbReference type="PANTHER" id="PTHR10192">
    <property type="entry name" value="MOLYBDOPTERIN BIOSYNTHESIS PROTEIN"/>
    <property type="match status" value="1"/>
</dbReference>
<dbReference type="Gene3D" id="2.170.190.11">
    <property type="entry name" value="Molybdopterin biosynthesis moea protein, domain 3"/>
    <property type="match status" value="1"/>
</dbReference>
<dbReference type="InterPro" id="IPR038987">
    <property type="entry name" value="MoeA-like"/>
</dbReference>
<evidence type="ECO:0000256" key="1">
    <source>
        <dbReference type="ARBA" id="ARBA00002901"/>
    </source>
</evidence>
<protein>
    <recommendedName>
        <fullName evidence="6">Molybdopterin molybdenumtransferase</fullName>
        <ecNumber evidence="6">2.10.1.1</ecNumber>
    </recommendedName>
</protein>
<dbReference type="NCBIfam" id="TIGR00177">
    <property type="entry name" value="molyb_syn"/>
    <property type="match status" value="1"/>
</dbReference>
<comment type="pathway">
    <text evidence="2 6">Cofactor biosynthesis; molybdopterin biosynthesis.</text>
</comment>
<dbReference type="NCBIfam" id="NF045515">
    <property type="entry name" value="Glp_gephyrin"/>
    <property type="match status" value="1"/>
</dbReference>
<keyword evidence="6 8" id="KW-0808">Transferase</keyword>
<dbReference type="Proteomes" id="UP001257909">
    <property type="component" value="Unassembled WGS sequence"/>
</dbReference>
<dbReference type="InterPro" id="IPR001453">
    <property type="entry name" value="MoaB/Mog_dom"/>
</dbReference>
<evidence type="ECO:0000256" key="2">
    <source>
        <dbReference type="ARBA" id="ARBA00005046"/>
    </source>
</evidence>
<dbReference type="EC" id="2.10.1.1" evidence="6"/>
<dbReference type="SMART" id="SM00852">
    <property type="entry name" value="MoCF_biosynth"/>
    <property type="match status" value="1"/>
</dbReference>
<dbReference type="CDD" id="cd00887">
    <property type="entry name" value="MoeA"/>
    <property type="match status" value="1"/>
</dbReference>
<dbReference type="Gene3D" id="2.40.340.10">
    <property type="entry name" value="MoeA, C-terminal, domain IV"/>
    <property type="match status" value="1"/>
</dbReference>
<dbReference type="InterPro" id="IPR036135">
    <property type="entry name" value="MoeA_linker/N_sf"/>
</dbReference>
<comment type="function">
    <text evidence="1 6">Catalyzes the insertion of molybdate into adenylated molybdopterin with the concomitant release of AMP.</text>
</comment>
<dbReference type="InterPro" id="IPR036688">
    <property type="entry name" value="MoeA_C_domain_IV_sf"/>
</dbReference>
<keyword evidence="9" id="KW-1185">Reference proteome</keyword>
<sequence>MSHSACLNQQSLTMTEALQLMLSEVSAPIQRQYCPLPQLLDRVVAEAVYSPVAMPAFTQSAMDGYALRYEDIKAGAALELVGTVLAGQQAQDPLQAGQAMAVMTGAAIPEGADTVLMQEYCIVAQGKLQPDPQQRYKKGDHIRWVGEDLAAGALLFAVGHRMGALDMAVLAASGLAGAQVYNKLKVAYCSTGDELTEPGQPLKPGHCYDANRYLLQAALKRLDCDTLDLGLVPDDPALLKQAFLQASTEADLLICSGGVSVGQADFTRQVLTELGQVQFWQVAIKPGKPFAFGKLGQCWFFGLPGNPVSAAITFQQLVLPVLQQAAGVVALPPADFYTTAAADFSKKPGRLEFQRARFSEDAEAGFVVPAASQSSAALIELARADTLVVLPAEGSGVKAGEQVLLQPLASCLG</sequence>
<dbReference type="SUPFAM" id="SSF63867">
    <property type="entry name" value="MoeA C-terminal domain-like"/>
    <property type="match status" value="1"/>
</dbReference>
<keyword evidence="4 6" id="KW-0501">Molybdenum cofactor biosynthesis</keyword>
<reference evidence="8 9" key="1">
    <citation type="submission" date="2023-07" db="EMBL/GenBank/DDBJ databases">
        <title>Sorghum-associated microbial communities from plants grown in Nebraska, USA.</title>
        <authorList>
            <person name="Schachtman D."/>
        </authorList>
    </citation>
    <scope>NUCLEOTIDE SEQUENCE [LARGE SCALE GENOMIC DNA]</scope>
    <source>
        <strain evidence="8 9">4138</strain>
    </source>
</reference>
<dbReference type="PROSITE" id="PS01079">
    <property type="entry name" value="MOCF_BIOSYNTHESIS_2"/>
    <property type="match status" value="1"/>
</dbReference>
<keyword evidence="6" id="KW-0479">Metal-binding</keyword>
<dbReference type="SUPFAM" id="SSF53218">
    <property type="entry name" value="Molybdenum cofactor biosynthesis proteins"/>
    <property type="match status" value="1"/>
</dbReference>